<evidence type="ECO:0000313" key="3">
    <source>
        <dbReference type="EMBL" id="EJP71954.1"/>
    </source>
</evidence>
<feature type="transmembrane region" description="Helical" evidence="2">
    <location>
        <begin position="339"/>
        <end position="360"/>
    </location>
</feature>
<evidence type="ECO:0000256" key="1">
    <source>
        <dbReference type="ARBA" id="ARBA00009617"/>
    </source>
</evidence>
<feature type="transmembrane region" description="Helical" evidence="2">
    <location>
        <begin position="422"/>
        <end position="448"/>
    </location>
</feature>
<feature type="transmembrane region" description="Helical" evidence="2">
    <location>
        <begin position="107"/>
        <end position="125"/>
    </location>
</feature>
<accession>J4KS23</accession>
<feature type="transmembrane region" description="Helical" evidence="2">
    <location>
        <begin position="381"/>
        <end position="402"/>
    </location>
</feature>
<reference evidence="3 4" key="1">
    <citation type="journal article" date="2012" name="ISME J.">
        <title>Genomic insights to SAR86, an abundant and uncultivated marine bacterial lineage.</title>
        <authorList>
            <person name="Dupont C.L."/>
            <person name="Rusch D.B."/>
            <person name="Yooseph S."/>
            <person name="Lombardo M.J."/>
            <person name="Richter R.A."/>
            <person name="Valas R."/>
            <person name="Novotny M."/>
            <person name="Yee-Greenbaum J."/>
            <person name="Selengut J.D."/>
            <person name="Haft D.H."/>
            <person name="Halpern A.L."/>
            <person name="Lasken R.S."/>
            <person name="Nealson K."/>
            <person name="Friedman R."/>
            <person name="Venter J.C."/>
        </authorList>
    </citation>
    <scope>NUCLEOTIDE SEQUENCE [LARGE SCALE GENOMIC DNA]</scope>
</reference>
<dbReference type="HOGENOM" id="CLU_027408_0_2_6"/>
<name>J4KS23_9GAMM</name>
<dbReference type="PANTHER" id="PTHR11328">
    <property type="entry name" value="MAJOR FACILITATOR SUPERFAMILY DOMAIN-CONTAINING PROTEIN"/>
    <property type="match status" value="1"/>
</dbReference>
<protein>
    <submittedName>
        <fullName evidence="3">Transporter, major facilitator family</fullName>
    </submittedName>
</protein>
<dbReference type="EMBL" id="JH611156">
    <property type="protein sequence ID" value="EJP71954.1"/>
    <property type="molecule type" value="Genomic_DNA"/>
</dbReference>
<feature type="transmembrane region" description="Helical" evidence="2">
    <location>
        <begin position="240"/>
        <end position="264"/>
    </location>
</feature>
<evidence type="ECO:0000313" key="4">
    <source>
        <dbReference type="Proteomes" id="UP000010305"/>
    </source>
</evidence>
<keyword evidence="2" id="KW-0812">Transmembrane</keyword>
<dbReference type="GO" id="GO:0008643">
    <property type="term" value="P:carbohydrate transport"/>
    <property type="evidence" value="ECO:0007669"/>
    <property type="project" value="InterPro"/>
</dbReference>
<feature type="transmembrane region" description="Helical" evidence="2">
    <location>
        <begin position="77"/>
        <end position="95"/>
    </location>
</feature>
<keyword evidence="2" id="KW-1133">Transmembrane helix</keyword>
<dbReference type="GO" id="GO:0005886">
    <property type="term" value="C:plasma membrane"/>
    <property type="evidence" value="ECO:0007669"/>
    <property type="project" value="TreeGrafter"/>
</dbReference>
<feature type="transmembrane region" description="Helical" evidence="2">
    <location>
        <begin position="185"/>
        <end position="206"/>
    </location>
</feature>
<keyword evidence="2" id="KW-0472">Membrane</keyword>
<dbReference type="Gene3D" id="1.20.1250.20">
    <property type="entry name" value="MFS general substrate transporter like domains"/>
    <property type="match status" value="2"/>
</dbReference>
<dbReference type="GO" id="GO:0015293">
    <property type="term" value="F:symporter activity"/>
    <property type="evidence" value="ECO:0007669"/>
    <property type="project" value="InterPro"/>
</dbReference>
<feature type="transmembrane region" description="Helical" evidence="2">
    <location>
        <begin position="305"/>
        <end position="327"/>
    </location>
</feature>
<feature type="transmembrane region" description="Helical" evidence="2">
    <location>
        <begin position="276"/>
        <end position="293"/>
    </location>
</feature>
<gene>
    <name evidence="3" type="ORF">NT01SARS_0439</name>
</gene>
<feature type="transmembrane region" description="Helical" evidence="2">
    <location>
        <begin position="153"/>
        <end position="173"/>
    </location>
</feature>
<organism evidence="3 4">
    <name type="scientific">SAR86 cluster bacterium SAR86A</name>
    <dbReference type="NCBI Taxonomy" id="1123866"/>
    <lineage>
        <taxon>Bacteria</taxon>
        <taxon>Pseudomonadati</taxon>
        <taxon>Pseudomonadota</taxon>
        <taxon>Gammaproteobacteria</taxon>
        <taxon>SAR86 cluster</taxon>
    </lineage>
</organism>
<dbReference type="InterPro" id="IPR036259">
    <property type="entry name" value="MFS_trans_sf"/>
</dbReference>
<dbReference type="Pfam" id="PF13347">
    <property type="entry name" value="MFS_2"/>
    <property type="match status" value="1"/>
</dbReference>
<dbReference type="Proteomes" id="UP000010305">
    <property type="component" value="Unassembled WGS sequence"/>
</dbReference>
<comment type="similarity">
    <text evidence="1">Belongs to the sodium:galactoside symporter (TC 2.A.2) family.</text>
</comment>
<feature type="transmembrane region" description="Helical" evidence="2">
    <location>
        <begin position="26"/>
        <end position="56"/>
    </location>
</feature>
<dbReference type="STRING" id="1123866.NT01SARS_0439"/>
<sequence>MLTRSFKINYSIGSIPNGIKTDTFTFFLLFFYSNIIGLNPGLAGTAIFIALCVDAVTDPLMGTISDRTNTTLGRRHPFMFISFIPMSLGYILLFAPRQDWDMSQNDLFVWMTIFTIITRIGMTLFDIPHRAFGGEVTKNYEDRTLLMSWREMVAWIAGLSNAFLGYGVFFASTSEYPQGQLNPDAWFPFAVTGAIIMIITVLYCSYTTKDKAKNLSKWSGSVSLGSILKELKIALGNKSFMIFFFGNLCLSLAWGLANTLTLFVNTYFWDFEATQIKYFLPVYFVATIFAFLLTPKMVKLFDKKYIVLICIGMVGLLSPAAFIFYNLGLTPEKGSYELVFFISTFLLVLITFNIMGIMVRDSMVGDIADEVELQSGRRQEGILFAAVGFMQKLNAGLGTFFAGQVLNFINFDRLNHTAEQAYTLAFVQGPVTTLLMILPIIIFSFYSLSAKKHQQILREIG</sequence>
<proteinExistence type="inferred from homology"/>
<dbReference type="SUPFAM" id="SSF103473">
    <property type="entry name" value="MFS general substrate transporter"/>
    <property type="match status" value="1"/>
</dbReference>
<dbReference type="PANTHER" id="PTHR11328:SF24">
    <property type="entry name" value="MAJOR FACILITATOR SUPERFAMILY (MFS) PROFILE DOMAIN-CONTAINING PROTEIN"/>
    <property type="match status" value="1"/>
</dbReference>
<evidence type="ECO:0000256" key="2">
    <source>
        <dbReference type="SAM" id="Phobius"/>
    </source>
</evidence>
<dbReference type="InterPro" id="IPR039672">
    <property type="entry name" value="MFS_2"/>
</dbReference>
<dbReference type="AlphaFoldDB" id="J4KS23"/>